<feature type="compositionally biased region" description="Gly residues" evidence="7">
    <location>
        <begin position="72"/>
        <end position="81"/>
    </location>
</feature>
<dbReference type="PROSITE" id="PS50822">
    <property type="entry name" value="PIWI"/>
    <property type="match status" value="1"/>
</dbReference>
<dbReference type="SMART" id="SM00950">
    <property type="entry name" value="Piwi"/>
    <property type="match status" value="1"/>
</dbReference>
<dbReference type="CDD" id="cd02846">
    <property type="entry name" value="PAZ_argonaute_like"/>
    <property type="match status" value="1"/>
</dbReference>
<dbReference type="AlphaFoldDB" id="A0ABC8UTM5"/>
<dbReference type="FunFam" id="2.170.260.10:FF:000008">
    <property type="entry name" value="Protein argonaute 7"/>
    <property type="match status" value="1"/>
</dbReference>
<keyword evidence="6" id="KW-0687">Ribonucleoprotein</keyword>
<dbReference type="InterPro" id="IPR003165">
    <property type="entry name" value="Piwi"/>
</dbReference>
<dbReference type="EMBL" id="CAUOFW020008946">
    <property type="protein sequence ID" value="CAK9184412.1"/>
    <property type="molecule type" value="Genomic_DNA"/>
</dbReference>
<keyword evidence="11" id="KW-1185">Reference proteome</keyword>
<keyword evidence="3" id="KW-0810">Translation regulation</keyword>
<feature type="region of interest" description="Disordered" evidence="7">
    <location>
        <begin position="1"/>
        <end position="137"/>
    </location>
</feature>
<feature type="domain" description="PAZ" evidence="8">
    <location>
        <begin position="382"/>
        <end position="495"/>
    </location>
</feature>
<comment type="caution">
    <text evidence="10">The sequence shown here is derived from an EMBL/GenBank/DDBJ whole genome shotgun (WGS) entry which is preliminary data.</text>
</comment>
<dbReference type="SMART" id="SM01163">
    <property type="entry name" value="DUF1785"/>
    <property type="match status" value="1"/>
</dbReference>
<gene>
    <name evidence="10" type="ORF">ILEXP_LOCUS54731</name>
</gene>
<feature type="compositionally biased region" description="Gly residues" evidence="7">
    <location>
        <begin position="104"/>
        <end position="116"/>
    </location>
</feature>
<dbReference type="InterPro" id="IPR036085">
    <property type="entry name" value="PAZ_dom_sf"/>
</dbReference>
<evidence type="ECO:0000256" key="4">
    <source>
        <dbReference type="ARBA" id="ARBA00022884"/>
    </source>
</evidence>
<dbReference type="InterPro" id="IPR045246">
    <property type="entry name" value="Piwi_ago-like"/>
</dbReference>
<dbReference type="Pfam" id="PF02171">
    <property type="entry name" value="Piwi"/>
    <property type="match status" value="1"/>
</dbReference>
<dbReference type="InterPro" id="IPR003100">
    <property type="entry name" value="PAZ_dom"/>
</dbReference>
<organism evidence="10 11">
    <name type="scientific">Ilex paraguariensis</name>
    <name type="common">yerba mate</name>
    <dbReference type="NCBI Taxonomy" id="185542"/>
    <lineage>
        <taxon>Eukaryota</taxon>
        <taxon>Viridiplantae</taxon>
        <taxon>Streptophyta</taxon>
        <taxon>Embryophyta</taxon>
        <taxon>Tracheophyta</taxon>
        <taxon>Spermatophyta</taxon>
        <taxon>Magnoliopsida</taxon>
        <taxon>eudicotyledons</taxon>
        <taxon>Gunneridae</taxon>
        <taxon>Pentapetalae</taxon>
        <taxon>asterids</taxon>
        <taxon>campanulids</taxon>
        <taxon>Aquifoliales</taxon>
        <taxon>Aquifoliaceae</taxon>
        <taxon>Ilex</taxon>
    </lineage>
</organism>
<evidence type="ECO:0008006" key="12">
    <source>
        <dbReference type="Google" id="ProtNLM"/>
    </source>
</evidence>
<feature type="compositionally biased region" description="Low complexity" evidence="7">
    <location>
        <begin position="57"/>
        <end position="71"/>
    </location>
</feature>
<dbReference type="GO" id="GO:0031047">
    <property type="term" value="P:regulatory ncRNA-mediated gene silencing"/>
    <property type="evidence" value="ECO:0007669"/>
    <property type="project" value="UniProtKB-KW"/>
</dbReference>
<evidence type="ECO:0000313" key="10">
    <source>
        <dbReference type="EMBL" id="CAK9184412.1"/>
    </source>
</evidence>
<dbReference type="Gene3D" id="2.170.260.10">
    <property type="entry name" value="paz domain"/>
    <property type="match status" value="1"/>
</dbReference>
<dbReference type="GO" id="GO:0051607">
    <property type="term" value="P:defense response to virus"/>
    <property type="evidence" value="ECO:0007669"/>
    <property type="project" value="UniProtKB-ARBA"/>
</dbReference>
<dbReference type="GO" id="GO:0003723">
    <property type="term" value="F:RNA binding"/>
    <property type="evidence" value="ECO:0007669"/>
    <property type="project" value="UniProtKB-KW"/>
</dbReference>
<dbReference type="PANTHER" id="PTHR22891">
    <property type="entry name" value="EUKARYOTIC TRANSLATION INITIATION FACTOR 2C"/>
    <property type="match status" value="1"/>
</dbReference>
<keyword evidence="2" id="KW-0678">Repressor</keyword>
<dbReference type="GO" id="GO:1990904">
    <property type="term" value="C:ribonucleoprotein complex"/>
    <property type="evidence" value="ECO:0007669"/>
    <property type="project" value="UniProtKB-KW"/>
</dbReference>
<comment type="similarity">
    <text evidence="1">Belongs to the argonaute family. Ago subfamily.</text>
</comment>
<evidence type="ECO:0000256" key="1">
    <source>
        <dbReference type="ARBA" id="ARBA00008201"/>
    </source>
</evidence>
<dbReference type="CDD" id="cd04657">
    <property type="entry name" value="Piwi_ago-like"/>
    <property type="match status" value="1"/>
</dbReference>
<reference evidence="10 11" key="1">
    <citation type="submission" date="2024-02" db="EMBL/GenBank/DDBJ databases">
        <authorList>
            <person name="Vignale AGUSTIN F."/>
            <person name="Sosa J E."/>
            <person name="Modenutti C."/>
        </authorList>
    </citation>
    <scope>NUCLEOTIDE SEQUENCE [LARGE SCALE GENOMIC DNA]</scope>
</reference>
<dbReference type="Gene3D" id="3.40.50.2300">
    <property type="match status" value="1"/>
</dbReference>
<evidence type="ECO:0000313" key="11">
    <source>
        <dbReference type="Proteomes" id="UP001642360"/>
    </source>
</evidence>
<protein>
    <recommendedName>
        <fullName evidence="12">Argonaute 2</fullName>
    </recommendedName>
</protein>
<dbReference type="Proteomes" id="UP001642360">
    <property type="component" value="Unassembled WGS sequence"/>
</dbReference>
<dbReference type="Pfam" id="PF02170">
    <property type="entry name" value="PAZ"/>
    <property type="match status" value="1"/>
</dbReference>
<name>A0ABC8UTM5_9AQUA</name>
<evidence type="ECO:0000256" key="3">
    <source>
        <dbReference type="ARBA" id="ARBA00022845"/>
    </source>
</evidence>
<evidence type="ECO:0000256" key="7">
    <source>
        <dbReference type="SAM" id="MobiDB-lite"/>
    </source>
</evidence>
<feature type="domain" description="Piwi" evidence="9">
    <location>
        <begin position="674"/>
        <end position="977"/>
    </location>
</feature>
<keyword evidence="5" id="KW-0943">RNA-mediated gene silencing</keyword>
<dbReference type="SMART" id="SM00949">
    <property type="entry name" value="PAZ"/>
    <property type="match status" value="1"/>
</dbReference>
<dbReference type="Pfam" id="PF08699">
    <property type="entry name" value="ArgoL1"/>
    <property type="match status" value="1"/>
</dbReference>
<sequence length="1024" mass="114106">MEQSSDNRGSGGSGRGHCGTRSNRGGGGGRGGNYPRNQHHQQGQYQSGGGGRGVGRGRVPTQTGDQQRGNRPGQGGQGGGNYRPHQQSGQGVGPARVESSEGCVVGGRGGAGGGRGVWTARPSGPTFVPGQSQPQSLPAPVIPNIQSLEISEQKPPSTLLDGREKKLPIKRPDNGGKLAIRQVRLLVNHFPVSFDPKRMVFHYDVDIKPDMSPHNCSAKKSMSKSVLRLIKDKLFSDDPTRFPLNMTTYDGEKNIFSAVPLPTGNFKVELSRGEEMKSRSYILTVKLVNELKFSKLEDYLSGNLLCIPRDILQGMDLVMKENPCRHRISVGRSFYSKEFREQDDLWWGVAAFRGFQHSLKLTSQGTVLCLDSSVMALRKRLPVIEFLMEHFDVSDVRKLKRGMMTSALKGLKVNVTHRNTTQKFIIAGLSSQNTGDLKFPLEDPEGKHPPREISLIEYFREKYRTEIMYKDVPCLDLGRGDRKNYVPMEFCTLVEGQRYPKEDLDRDTDWLLKKKSMPRPKERKNIICEMVQAEDGPCGDVAQNFGIVVDTAMTRGLGRVIEPPTLKVGNGNMIRVDREKCQYNLVGKSVVEGKPVERWALIDFSSFDRYNKLNSGVFIQNLRNRCRSLGIRMEEPVVHRSTDMHEFSGVNAIQELLASVVKEANGKCKGPLQIIVCVMTVKHPGKKDLKWVSETQIGVLTQCCLSSTANNKGDDQYYANVALKINAKVGGSNVELIERLPCFESEEHVMLVGADVNHPGAWNATCPSIVAVVATMNWPAANPANRYAARICPQEHRKEKILNFGSMCLDLINTYDRLNKTKPKKILIFRDGVSEGQFEMVLNEELLDIKKAICTEDYHPTITLVTVQKRHPTRLFLENERDGGASGNVPPGTVIDTTICHPFLFDFYLCSHYAILGTSKSTHYCVLWDEHKFTSDQLQKLTYHLCFTFARCTKPVSLVPPVYYADLAAFRGREYQEVAVELQSHASAASSSSGSPSSSSTSAASFDERFYKLHPDLENEMFFI</sequence>
<dbReference type="Pfam" id="PF16486">
    <property type="entry name" value="ArgoN"/>
    <property type="match status" value="1"/>
</dbReference>
<evidence type="ECO:0000256" key="2">
    <source>
        <dbReference type="ARBA" id="ARBA00022491"/>
    </source>
</evidence>
<dbReference type="InterPro" id="IPR032474">
    <property type="entry name" value="Argonaute_N"/>
</dbReference>
<dbReference type="SUPFAM" id="SSF53098">
    <property type="entry name" value="Ribonuclease H-like"/>
    <property type="match status" value="1"/>
</dbReference>
<keyword evidence="4" id="KW-0694">RNA-binding</keyword>
<proteinExistence type="inferred from homology"/>
<dbReference type="GO" id="GO:0006417">
    <property type="term" value="P:regulation of translation"/>
    <property type="evidence" value="ECO:0007669"/>
    <property type="project" value="UniProtKB-KW"/>
</dbReference>
<accession>A0ABC8UTM5</accession>
<feature type="compositionally biased region" description="Gly residues" evidence="7">
    <location>
        <begin position="46"/>
        <end position="56"/>
    </location>
</feature>
<evidence type="ECO:0000259" key="9">
    <source>
        <dbReference type="PROSITE" id="PS50822"/>
    </source>
</evidence>
<dbReference type="InterPro" id="IPR014811">
    <property type="entry name" value="ArgoL1"/>
</dbReference>
<dbReference type="Gene3D" id="3.30.420.10">
    <property type="entry name" value="Ribonuclease H-like superfamily/Ribonuclease H"/>
    <property type="match status" value="1"/>
</dbReference>
<dbReference type="SUPFAM" id="SSF101690">
    <property type="entry name" value="PAZ domain"/>
    <property type="match status" value="1"/>
</dbReference>
<dbReference type="PROSITE" id="PS50821">
    <property type="entry name" value="PAZ"/>
    <property type="match status" value="1"/>
</dbReference>
<evidence type="ECO:0000259" key="8">
    <source>
        <dbReference type="PROSITE" id="PS50821"/>
    </source>
</evidence>
<dbReference type="InterPro" id="IPR036397">
    <property type="entry name" value="RNaseH_sf"/>
</dbReference>
<evidence type="ECO:0000256" key="6">
    <source>
        <dbReference type="ARBA" id="ARBA00023274"/>
    </source>
</evidence>
<dbReference type="InterPro" id="IPR012337">
    <property type="entry name" value="RNaseH-like_sf"/>
</dbReference>
<evidence type="ECO:0000256" key="5">
    <source>
        <dbReference type="ARBA" id="ARBA00023158"/>
    </source>
</evidence>